<dbReference type="Proteomes" id="UP000614469">
    <property type="component" value="Unassembled WGS sequence"/>
</dbReference>
<dbReference type="SUPFAM" id="SSF51905">
    <property type="entry name" value="FAD/NAD(P)-binding domain"/>
    <property type="match status" value="1"/>
</dbReference>
<dbReference type="InterPro" id="IPR036188">
    <property type="entry name" value="FAD/NAD-bd_sf"/>
</dbReference>
<evidence type="ECO:0000313" key="2">
    <source>
        <dbReference type="EMBL" id="MBC8334508.1"/>
    </source>
</evidence>
<accession>A0A8J6NFJ5</accession>
<proteinExistence type="predicted"/>
<dbReference type="Gene3D" id="3.30.9.10">
    <property type="entry name" value="D-Amino Acid Oxidase, subunit A, domain 2"/>
    <property type="match status" value="1"/>
</dbReference>
<dbReference type="EMBL" id="JACNJN010000070">
    <property type="protein sequence ID" value="MBC8334508.1"/>
    <property type="molecule type" value="Genomic_DNA"/>
</dbReference>
<name>A0A8J6NFJ5_9CHLR</name>
<dbReference type="PANTHER" id="PTHR13847">
    <property type="entry name" value="SARCOSINE DEHYDROGENASE-RELATED"/>
    <property type="match status" value="1"/>
</dbReference>
<dbReference type="Pfam" id="PF01266">
    <property type="entry name" value="DAO"/>
    <property type="match status" value="1"/>
</dbReference>
<evidence type="ECO:0000313" key="3">
    <source>
        <dbReference type="Proteomes" id="UP000614469"/>
    </source>
</evidence>
<sequence length="452" mass="50042">MKYFSRSHNQSRNLRPPDLYEYFVDNFWFKSVDLENQKINQPLRGSHKADVVIVGGGFTGLSAAYHIRQKFPEKKIVLLEGACCGYGASGRNGGFCIGTDLLNKTSPADPEARQNNLDISFYGLNFIRRMISEHGVECDLEENGMLEVAFNEKHIRGLEEFRDHLKSFGLDSSLLRGDELETEIKSSRFIAGLKNPHGATLNPAKLAREMKRVVEEGGVDVRERSVVTRITPGKINRVDTELGDISAPIIVVALNAYSHKLGFFKNRVFPISVFQIATEPLSTSQLESIGWGNRQGLSDMRRMFSYLILTKDNRIVMGGAGGIAYYDNDALCSGNDKSFTQSITKDLFASFPQLEGLGIEHTWGGTTAYLLGERSPSVGVMGDHQNIYFGVGLSEGVPTTQTFGRIIADLMAGESNAFTNHSVVNHPIPYAGPTNLRGIFGRGVRWMWEKAG</sequence>
<dbReference type="Gene3D" id="3.50.50.60">
    <property type="entry name" value="FAD/NAD(P)-binding domain"/>
    <property type="match status" value="1"/>
</dbReference>
<comment type="caution">
    <text evidence="2">The sequence shown here is derived from an EMBL/GenBank/DDBJ whole genome shotgun (WGS) entry which is preliminary data.</text>
</comment>
<dbReference type="InterPro" id="IPR006076">
    <property type="entry name" value="FAD-dep_OxRdtase"/>
</dbReference>
<evidence type="ECO:0000259" key="1">
    <source>
        <dbReference type="Pfam" id="PF01266"/>
    </source>
</evidence>
<dbReference type="PANTHER" id="PTHR13847:SF281">
    <property type="entry name" value="FAD DEPENDENT OXIDOREDUCTASE DOMAIN-CONTAINING PROTEIN"/>
    <property type="match status" value="1"/>
</dbReference>
<feature type="domain" description="FAD dependent oxidoreductase" evidence="1">
    <location>
        <begin position="50"/>
        <end position="410"/>
    </location>
</feature>
<dbReference type="GO" id="GO:0005737">
    <property type="term" value="C:cytoplasm"/>
    <property type="evidence" value="ECO:0007669"/>
    <property type="project" value="TreeGrafter"/>
</dbReference>
<protein>
    <submittedName>
        <fullName evidence="2">FAD-dependent oxidoreductase</fullName>
    </submittedName>
</protein>
<gene>
    <name evidence="2" type="ORF">H8E29_04525</name>
</gene>
<reference evidence="2 3" key="1">
    <citation type="submission" date="2020-08" db="EMBL/GenBank/DDBJ databases">
        <title>Bridging the membrane lipid divide: bacteria of the FCB group superphylum have the potential to synthesize archaeal ether lipids.</title>
        <authorList>
            <person name="Villanueva L."/>
            <person name="Von Meijenfeldt F.A.B."/>
            <person name="Westbye A.B."/>
            <person name="Yadav S."/>
            <person name="Hopmans E.C."/>
            <person name="Dutilh B.E."/>
            <person name="Sinninghe Damste J.S."/>
        </authorList>
    </citation>
    <scope>NUCLEOTIDE SEQUENCE [LARGE SCALE GENOMIC DNA]</scope>
    <source>
        <strain evidence="2">NIOZ-UU36</strain>
    </source>
</reference>
<organism evidence="2 3">
    <name type="scientific">Candidatus Desulfolinea nitratireducens</name>
    <dbReference type="NCBI Taxonomy" id="2841698"/>
    <lineage>
        <taxon>Bacteria</taxon>
        <taxon>Bacillati</taxon>
        <taxon>Chloroflexota</taxon>
        <taxon>Anaerolineae</taxon>
        <taxon>Anaerolineales</taxon>
        <taxon>Anaerolineales incertae sedis</taxon>
        <taxon>Candidatus Desulfolinea</taxon>
    </lineage>
</organism>
<dbReference type="AlphaFoldDB" id="A0A8J6NFJ5"/>